<evidence type="ECO:0000256" key="15">
    <source>
        <dbReference type="SAM" id="MobiDB-lite"/>
    </source>
</evidence>
<evidence type="ECO:0000313" key="17">
    <source>
        <dbReference type="EMBL" id="KAK3241271.1"/>
    </source>
</evidence>
<dbReference type="InterPro" id="IPR012340">
    <property type="entry name" value="NA-bd_OB-fold"/>
</dbReference>
<dbReference type="SUPFAM" id="SSF50249">
    <property type="entry name" value="Nucleic acid-binding proteins"/>
    <property type="match status" value="1"/>
</dbReference>
<dbReference type="Gene3D" id="1.20.58.870">
    <property type="match status" value="1"/>
</dbReference>
<feature type="region of interest" description="Disordered" evidence="15">
    <location>
        <begin position="673"/>
        <end position="736"/>
    </location>
</feature>
<dbReference type="InterPro" id="IPR033762">
    <property type="entry name" value="MCM_OB"/>
</dbReference>
<reference evidence="17 18" key="1">
    <citation type="journal article" date="2015" name="Genome Biol. Evol.">
        <title>Comparative Genomics of a Bacterivorous Green Alga Reveals Evolutionary Causalities and Consequences of Phago-Mixotrophic Mode of Nutrition.</title>
        <authorList>
            <person name="Burns J.A."/>
            <person name="Paasch A."/>
            <person name="Narechania A."/>
            <person name="Kim E."/>
        </authorList>
    </citation>
    <scope>NUCLEOTIDE SEQUENCE [LARGE SCALE GENOMIC DNA]</scope>
    <source>
        <strain evidence="17 18">PLY_AMNH</strain>
    </source>
</reference>
<evidence type="ECO:0000256" key="7">
    <source>
        <dbReference type="ARBA" id="ARBA00022840"/>
    </source>
</evidence>
<evidence type="ECO:0000256" key="11">
    <source>
        <dbReference type="ARBA" id="ARBA00047995"/>
    </source>
</evidence>
<evidence type="ECO:0000256" key="8">
    <source>
        <dbReference type="ARBA" id="ARBA00023125"/>
    </source>
</evidence>
<dbReference type="SMART" id="SM00350">
    <property type="entry name" value="MCM"/>
    <property type="match status" value="1"/>
</dbReference>
<dbReference type="FunFam" id="3.40.50.300:FF:000115">
    <property type="entry name" value="DNA helicase"/>
    <property type="match status" value="1"/>
</dbReference>
<evidence type="ECO:0000256" key="12">
    <source>
        <dbReference type="ARBA" id="ARBA00053280"/>
    </source>
</evidence>
<dbReference type="InterPro" id="IPR031327">
    <property type="entry name" value="MCM"/>
</dbReference>
<dbReference type="CDD" id="cd17757">
    <property type="entry name" value="MCM6"/>
    <property type="match status" value="1"/>
</dbReference>
<evidence type="ECO:0000256" key="13">
    <source>
        <dbReference type="RuleBase" id="RU004070"/>
    </source>
</evidence>
<dbReference type="Gene3D" id="2.40.50.140">
    <property type="entry name" value="Nucleic acid-binding proteins"/>
    <property type="match status" value="1"/>
</dbReference>
<comment type="function">
    <text evidence="14">Acts as component of the MCM2-7 complex (MCM complex) which is the replicative helicase essential for 'once per cell cycle' DNA replication initiation and elongation in eukaryotic cells. The active ATPase sites in the MCM2-7 ring are formed through the interaction surfaces of two neighboring subunits such that a critical structure of a conserved arginine finger motif is provided in trans relative to the ATP-binding site of the Walker A box of the adjacent subunit. The six ATPase active sites, however, are likely to contribute differentially to the complex helicase activity.</text>
</comment>
<dbReference type="GO" id="GO:0006270">
    <property type="term" value="P:DNA replication initiation"/>
    <property type="evidence" value="ECO:0007669"/>
    <property type="project" value="UniProtKB-UniRule"/>
</dbReference>
<dbReference type="GO" id="GO:1990518">
    <property type="term" value="F:single-stranded 3'-5' DNA helicase activity"/>
    <property type="evidence" value="ECO:0007669"/>
    <property type="project" value="TreeGrafter"/>
</dbReference>
<dbReference type="PRINTS" id="PR01662">
    <property type="entry name" value="MCMPROTEIN6"/>
</dbReference>
<accession>A0AAE0BR50</accession>
<dbReference type="GO" id="GO:0005524">
    <property type="term" value="F:ATP binding"/>
    <property type="evidence" value="ECO:0007669"/>
    <property type="project" value="UniProtKB-UniRule"/>
</dbReference>
<keyword evidence="8 13" id="KW-0238">DNA-binding</keyword>
<proteinExistence type="inferred from homology"/>
<evidence type="ECO:0000256" key="1">
    <source>
        <dbReference type="ARBA" id="ARBA00004123"/>
    </source>
</evidence>
<dbReference type="Gene3D" id="3.30.1640.10">
    <property type="entry name" value="mini-chromosome maintenance (MCM) complex, chain A, domain 1"/>
    <property type="match status" value="1"/>
</dbReference>
<keyword evidence="7 13" id="KW-0067">ATP-binding</keyword>
<comment type="subcellular location">
    <subcellularLocation>
        <location evidence="1 14">Nucleus</location>
    </subcellularLocation>
</comment>
<organism evidence="17 18">
    <name type="scientific">Cymbomonas tetramitiformis</name>
    <dbReference type="NCBI Taxonomy" id="36881"/>
    <lineage>
        <taxon>Eukaryota</taxon>
        <taxon>Viridiplantae</taxon>
        <taxon>Chlorophyta</taxon>
        <taxon>Pyramimonadophyceae</taxon>
        <taxon>Pyramimonadales</taxon>
        <taxon>Pyramimonadaceae</taxon>
        <taxon>Cymbomonas</taxon>
    </lineage>
</organism>
<feature type="compositionally biased region" description="Low complexity" evidence="15">
    <location>
        <begin position="717"/>
        <end position="727"/>
    </location>
</feature>
<dbReference type="Proteomes" id="UP001190700">
    <property type="component" value="Unassembled WGS sequence"/>
</dbReference>
<dbReference type="InterPro" id="IPR018525">
    <property type="entry name" value="MCM_CS"/>
</dbReference>
<dbReference type="Gene3D" id="2.20.28.10">
    <property type="match status" value="1"/>
</dbReference>
<dbReference type="Pfam" id="PF17855">
    <property type="entry name" value="MCM_lid"/>
    <property type="match status" value="1"/>
</dbReference>
<dbReference type="Pfam" id="PF17207">
    <property type="entry name" value="MCM_OB"/>
    <property type="match status" value="1"/>
</dbReference>
<evidence type="ECO:0000256" key="14">
    <source>
        <dbReference type="RuleBase" id="RU368064"/>
    </source>
</evidence>
<comment type="caution">
    <text evidence="17">The sequence shown here is derived from an EMBL/GenBank/DDBJ whole genome shotgun (WGS) entry which is preliminary data.</text>
</comment>
<keyword evidence="9" id="KW-0539">Nucleus</keyword>
<evidence type="ECO:0000256" key="3">
    <source>
        <dbReference type="ARBA" id="ARBA00022705"/>
    </source>
</evidence>
<dbReference type="PANTHER" id="PTHR11630">
    <property type="entry name" value="DNA REPLICATION LICENSING FACTOR MCM FAMILY MEMBER"/>
    <property type="match status" value="1"/>
</dbReference>
<dbReference type="GO" id="GO:1902969">
    <property type="term" value="P:mitotic DNA replication"/>
    <property type="evidence" value="ECO:0007669"/>
    <property type="project" value="TreeGrafter"/>
</dbReference>
<name>A0AAE0BR50_9CHLO</name>
<evidence type="ECO:0000313" key="18">
    <source>
        <dbReference type="Proteomes" id="UP001190700"/>
    </source>
</evidence>
<evidence type="ECO:0000256" key="9">
    <source>
        <dbReference type="ARBA" id="ARBA00023242"/>
    </source>
</evidence>
<evidence type="ECO:0000256" key="5">
    <source>
        <dbReference type="ARBA" id="ARBA00022801"/>
    </source>
</evidence>
<comment type="catalytic activity">
    <reaction evidence="11 14">
        <text>ATP + H2O = ADP + phosphate + H(+)</text>
        <dbReference type="Rhea" id="RHEA:13065"/>
        <dbReference type="ChEBI" id="CHEBI:15377"/>
        <dbReference type="ChEBI" id="CHEBI:15378"/>
        <dbReference type="ChEBI" id="CHEBI:30616"/>
        <dbReference type="ChEBI" id="CHEBI:43474"/>
        <dbReference type="ChEBI" id="CHEBI:456216"/>
        <dbReference type="EC" id="3.6.4.12"/>
    </reaction>
</comment>
<keyword evidence="4 13" id="KW-0547">Nucleotide-binding</keyword>
<comment type="similarity">
    <text evidence="2 13">Belongs to the MCM family.</text>
</comment>
<dbReference type="GO" id="GO:0000347">
    <property type="term" value="C:THO complex"/>
    <property type="evidence" value="ECO:0007669"/>
    <property type="project" value="UniProtKB-ARBA"/>
</dbReference>
<evidence type="ECO:0000256" key="10">
    <source>
        <dbReference type="ARBA" id="ARBA00023306"/>
    </source>
</evidence>
<dbReference type="Gene3D" id="3.40.50.300">
    <property type="entry name" value="P-loop containing nucleotide triphosphate hydrolases"/>
    <property type="match status" value="1"/>
</dbReference>
<dbReference type="FunFam" id="2.20.28.10:FF:000003">
    <property type="entry name" value="DNA helicase"/>
    <property type="match status" value="1"/>
</dbReference>
<dbReference type="SMART" id="SM00382">
    <property type="entry name" value="AAA"/>
    <property type="match status" value="1"/>
</dbReference>
<dbReference type="Pfam" id="PF14551">
    <property type="entry name" value="MCM_N"/>
    <property type="match status" value="1"/>
</dbReference>
<dbReference type="InterPro" id="IPR027417">
    <property type="entry name" value="P-loop_NTPase"/>
</dbReference>
<dbReference type="GO" id="GO:0016787">
    <property type="term" value="F:hydrolase activity"/>
    <property type="evidence" value="ECO:0007669"/>
    <property type="project" value="UniProtKB-KW"/>
</dbReference>
<feature type="domain" description="MCM C-terminal AAA(+) ATPase" evidence="16">
    <location>
        <begin position="351"/>
        <end position="558"/>
    </location>
</feature>
<protein>
    <recommendedName>
        <fullName evidence="14">DNA replication licensing factor MCM6</fullName>
        <ecNumber evidence="14">3.6.4.12</ecNumber>
    </recommendedName>
</protein>
<dbReference type="SUPFAM" id="SSF52540">
    <property type="entry name" value="P-loop containing nucleoside triphosphate hydrolases"/>
    <property type="match status" value="1"/>
</dbReference>
<gene>
    <name evidence="17" type="ORF">CYMTET_48941</name>
</gene>
<dbReference type="InterPro" id="IPR041024">
    <property type="entry name" value="Mcm6_C"/>
</dbReference>
<dbReference type="InterPro" id="IPR001208">
    <property type="entry name" value="MCM_dom"/>
</dbReference>
<dbReference type="PROSITE" id="PS50051">
    <property type="entry name" value="MCM_2"/>
    <property type="match status" value="1"/>
</dbReference>
<evidence type="ECO:0000256" key="2">
    <source>
        <dbReference type="ARBA" id="ARBA00008010"/>
    </source>
</evidence>
<evidence type="ECO:0000259" key="16">
    <source>
        <dbReference type="PROSITE" id="PS50051"/>
    </source>
</evidence>
<dbReference type="PRINTS" id="PR01657">
    <property type="entry name" value="MCMFAMILY"/>
</dbReference>
<keyword evidence="10 14" id="KW-0131">Cell cycle</keyword>
<keyword evidence="6 14" id="KW-0347">Helicase</keyword>
<evidence type="ECO:0000256" key="6">
    <source>
        <dbReference type="ARBA" id="ARBA00022806"/>
    </source>
</evidence>
<keyword evidence="18" id="KW-1185">Reference proteome</keyword>
<comment type="subunit">
    <text evidence="14">Component of the MCM2-7 complex.</text>
</comment>
<dbReference type="GO" id="GO:0000727">
    <property type="term" value="P:double-strand break repair via break-induced replication"/>
    <property type="evidence" value="ECO:0007669"/>
    <property type="project" value="TreeGrafter"/>
</dbReference>
<evidence type="ECO:0000256" key="4">
    <source>
        <dbReference type="ARBA" id="ARBA00022741"/>
    </source>
</evidence>
<dbReference type="InterPro" id="IPR041562">
    <property type="entry name" value="MCM_lid"/>
</dbReference>
<comment type="function">
    <text evidence="12">Probable component of the MCM2-7 complex (MCM complex) that may function as a DNA helicase and which is essential to undergo a single round of replication initiation and elongation per cell cycle in eukaryotic cells.</text>
</comment>
<dbReference type="Pfam" id="PF18263">
    <property type="entry name" value="WHD_MCM6"/>
    <property type="match status" value="1"/>
</dbReference>
<dbReference type="GO" id="GO:0042555">
    <property type="term" value="C:MCM complex"/>
    <property type="evidence" value="ECO:0007669"/>
    <property type="project" value="UniProtKB-UniRule"/>
</dbReference>
<dbReference type="InterPro" id="IPR008049">
    <property type="entry name" value="MCM6"/>
</dbReference>
<keyword evidence="3 14" id="KW-0235">DNA replication</keyword>
<dbReference type="InterPro" id="IPR027925">
    <property type="entry name" value="MCM_N"/>
</dbReference>
<dbReference type="PROSITE" id="PS00847">
    <property type="entry name" value="MCM_1"/>
    <property type="match status" value="1"/>
</dbReference>
<sequence>MDDPYPGENVEEVVKTSFLDFLEKFSTDEADIDGSLASQPARDYVELLHEIKAQDKTTLYVDFAHLRSFDNILAQEVIEASYYRYEPFFRKAVQNFVRNHHPDYVEDVNGDKEFWVSFFNLPQISSLRELRTEKIGHLVSFSGTVTRSSEVRPELLYGAFRCMACGAEVKDVEQQFKFTQPTICPNSTCQNRDKWQLLRQDCKFVDWQRVRVQENSDEVPAGSLPRSMDVILRHEIVEEARAGDKAVFTGQLMVVPDGAALAMAGDRTESRSSGGGRNGAAASEGVGGLKALGVRELHYRLMFIANSVVSAATSALGMVNIRTEEGEEELEDMFTEAEKSEIADMKNDPEIFDKLIDSVAPSVFGSRDIKLAVLLMLFGGISKTTSQEKIKLRGDINVCIVGDPSCAKSQFLKYVAGFLPRAVYTSGKSSSASGLTASVSKEVETGEFCIEAGALMLADNGICCIDEFDKMDSKDQVAIHEAMEQQTISIAKAGIQATLNARTSILAAANPSNGRYDKSKPLKYNVALPPAILSRFDLVHVMIDEVDEGTDYNIARHIINTHVAGSADDKAPFTKVQLQRYIKYARTLKPRMTTAVKNELVKSHVALRQGDATPGSNTAYRITVRQLEALVRLSEALARLHCEETIRTKHVMRARRLIENSILHVDAQDVELDPMEEDSEEGQERQGGGDDGHDGGDGGDDGAPGGGSGPQPQTTDEPPTAEGTEAEAQQKEKPAPVTLTAAKFQHVTDLLVHRLRGVEQEGGEGLKQAELARWYMDFTAEQEQFKNQDEMGAELRCGV</sequence>
<dbReference type="EC" id="3.6.4.12" evidence="14"/>
<dbReference type="PANTHER" id="PTHR11630:SF43">
    <property type="entry name" value="DNA REPLICATION LICENSING FACTOR MCM6"/>
    <property type="match status" value="1"/>
</dbReference>
<feature type="compositionally biased region" description="Basic and acidic residues" evidence="15">
    <location>
        <begin position="682"/>
        <end position="696"/>
    </location>
</feature>
<dbReference type="GO" id="GO:0003697">
    <property type="term" value="F:single-stranded DNA binding"/>
    <property type="evidence" value="ECO:0007669"/>
    <property type="project" value="TreeGrafter"/>
</dbReference>
<dbReference type="EMBL" id="LGRX02033431">
    <property type="protein sequence ID" value="KAK3241271.1"/>
    <property type="molecule type" value="Genomic_DNA"/>
</dbReference>
<dbReference type="AlphaFoldDB" id="A0AAE0BR50"/>
<dbReference type="InterPro" id="IPR003593">
    <property type="entry name" value="AAA+_ATPase"/>
</dbReference>
<dbReference type="Pfam" id="PF00493">
    <property type="entry name" value="MCM"/>
    <property type="match status" value="1"/>
</dbReference>
<keyword evidence="5 14" id="KW-0378">Hydrolase</keyword>